<proteinExistence type="predicted"/>
<dbReference type="PANTHER" id="PTHR30565:SF9">
    <property type="entry name" value="PROTEIN YCIF"/>
    <property type="match status" value="1"/>
</dbReference>
<keyword evidence="2" id="KW-1185">Reference proteome</keyword>
<organism evidence="1 2">
    <name type="scientific">Echinicola jeungdonensis</name>
    <dbReference type="NCBI Taxonomy" id="709343"/>
    <lineage>
        <taxon>Bacteria</taxon>
        <taxon>Pseudomonadati</taxon>
        <taxon>Bacteroidota</taxon>
        <taxon>Cytophagia</taxon>
        <taxon>Cytophagales</taxon>
        <taxon>Cyclobacteriaceae</taxon>
        <taxon>Echinicola</taxon>
    </lineage>
</organism>
<dbReference type="Proteomes" id="UP001589654">
    <property type="component" value="Unassembled WGS sequence"/>
</dbReference>
<name>A0ABV5J246_9BACT</name>
<dbReference type="InterPro" id="IPR047114">
    <property type="entry name" value="YciF"/>
</dbReference>
<sequence>MKHIHNLEDLFFEQLKEQYHATRQQMETFPKLREKTSNNTLKESIDHHIGQNKDQLDRIGKVFAALDRNRHGEVNEAAEGLIREAIKLSERCSDAAARDAGIITSIQHFNHYNIASFGTLRTYAKELGFEEPKNLLGKCLEEEKSIDKELTALAEKVINLSAIH</sequence>
<dbReference type="SUPFAM" id="SSF47240">
    <property type="entry name" value="Ferritin-like"/>
    <property type="match status" value="1"/>
</dbReference>
<dbReference type="InterPro" id="IPR012347">
    <property type="entry name" value="Ferritin-like"/>
</dbReference>
<dbReference type="RefSeq" id="WP_290249695.1">
    <property type="nucleotide sequence ID" value="NZ_JAUFQT010000002.1"/>
</dbReference>
<dbReference type="EMBL" id="JBHMEW010000005">
    <property type="protein sequence ID" value="MFB9210280.1"/>
    <property type="molecule type" value="Genomic_DNA"/>
</dbReference>
<accession>A0ABV5J246</accession>
<dbReference type="InterPro" id="IPR010287">
    <property type="entry name" value="DUF892_YciF-like"/>
</dbReference>
<gene>
    <name evidence="1" type="ORF">ACFFUR_00535</name>
</gene>
<dbReference type="InterPro" id="IPR009078">
    <property type="entry name" value="Ferritin-like_SF"/>
</dbReference>
<protein>
    <submittedName>
        <fullName evidence="1">Ferritin-like domain-containing protein</fullName>
    </submittedName>
</protein>
<evidence type="ECO:0000313" key="1">
    <source>
        <dbReference type="EMBL" id="MFB9210280.1"/>
    </source>
</evidence>
<dbReference type="Gene3D" id="1.20.1260.10">
    <property type="match status" value="1"/>
</dbReference>
<reference evidence="1 2" key="1">
    <citation type="submission" date="2024-09" db="EMBL/GenBank/DDBJ databases">
        <authorList>
            <person name="Sun Q."/>
            <person name="Mori K."/>
        </authorList>
    </citation>
    <scope>NUCLEOTIDE SEQUENCE [LARGE SCALE GENOMIC DNA]</scope>
    <source>
        <strain evidence="1 2">CECT 7682</strain>
    </source>
</reference>
<evidence type="ECO:0000313" key="2">
    <source>
        <dbReference type="Proteomes" id="UP001589654"/>
    </source>
</evidence>
<dbReference type="Pfam" id="PF05974">
    <property type="entry name" value="DUF892"/>
    <property type="match status" value="1"/>
</dbReference>
<comment type="caution">
    <text evidence="1">The sequence shown here is derived from an EMBL/GenBank/DDBJ whole genome shotgun (WGS) entry which is preliminary data.</text>
</comment>
<dbReference type="PANTHER" id="PTHR30565">
    <property type="entry name" value="PROTEIN YCIF"/>
    <property type="match status" value="1"/>
</dbReference>